<dbReference type="Proteomes" id="UP000050430">
    <property type="component" value="Unassembled WGS sequence"/>
</dbReference>
<dbReference type="PANTHER" id="PTHR22642:SF2">
    <property type="entry name" value="PROTEIN LONG AFTER FAR-RED 3"/>
    <property type="match status" value="1"/>
</dbReference>
<dbReference type="EMBL" id="LGCK01000006">
    <property type="protein sequence ID" value="KPL73363.1"/>
    <property type="molecule type" value="Genomic_DNA"/>
</dbReference>
<feature type="domain" description="Amidohydrolase 3" evidence="1">
    <location>
        <begin position="1"/>
        <end position="395"/>
    </location>
</feature>
<gene>
    <name evidence="2" type="ORF">ADM99_03895</name>
</gene>
<accession>A0A0P6XEX5</accession>
<dbReference type="AlphaFoldDB" id="A0A0P6XEX5"/>
<dbReference type="Gene3D" id="2.30.40.10">
    <property type="entry name" value="Urease, subunit C, domain 1"/>
    <property type="match status" value="1"/>
</dbReference>
<dbReference type="SUPFAM" id="SSF51556">
    <property type="entry name" value="Metallo-dependent hydrolases"/>
    <property type="match status" value="1"/>
</dbReference>
<dbReference type="STRING" id="229920.ADM99_03895"/>
<dbReference type="InterPro" id="IPR013108">
    <property type="entry name" value="Amidohydro_3"/>
</dbReference>
<evidence type="ECO:0000313" key="3">
    <source>
        <dbReference type="Proteomes" id="UP000050430"/>
    </source>
</evidence>
<dbReference type="Pfam" id="PF07969">
    <property type="entry name" value="Amidohydro_3"/>
    <property type="match status" value="1"/>
</dbReference>
<dbReference type="OrthoDB" id="9767366at2"/>
<protein>
    <recommendedName>
        <fullName evidence="1">Amidohydrolase 3 domain-containing protein</fullName>
    </recommendedName>
</protein>
<keyword evidence="3" id="KW-1185">Reference proteome</keyword>
<sequence length="399" mass="43903">MMIADQLGHSYIVNTAAMRLSNLDGSTADPPGGKIVKHDGKPTGMLRETAGSIVGNAAIFPLVQNSQAKPFALGLMKKWAAMGYTSVVDLMGGPMGRTMKTELCRELESEGSLPLRVYYAYTFFHLDDMEDYRNAGKDTEFVHFTGLKLFIDGAAGQGGAWTSWENTLGDHGLNAITFDDSYGEKYNIFRILEKSEELGLDMHYHVGGDKGIDAVLSAIEAVKEKNGSLKGTHTLYHLGLITDDQILRMKKLGSNVIADVQPSLHWEFQRPQTEYYYGDHAKGSYPYSKMKDAGITLAFSTDYASNLEKLSWPTEIMRVALTGGGNPDNQPLTMRDMIEGFTVGGFATTPETKLGKLHVGYKADLVVYEKDLYSIPAEKLSKDNPRVLSTWIGGKKITP</sequence>
<evidence type="ECO:0000313" key="2">
    <source>
        <dbReference type="EMBL" id="KPL73363.1"/>
    </source>
</evidence>
<proteinExistence type="predicted"/>
<reference evidence="2 3" key="1">
    <citation type="submission" date="2015-07" db="EMBL/GenBank/DDBJ databases">
        <title>Genome sequence of Leptolinea tardivitalis DSM 16556.</title>
        <authorList>
            <person name="Hemp J."/>
            <person name="Ward L.M."/>
            <person name="Pace L.A."/>
            <person name="Fischer W.W."/>
        </authorList>
    </citation>
    <scope>NUCLEOTIDE SEQUENCE [LARGE SCALE GENOMIC DNA]</scope>
    <source>
        <strain evidence="2 3">YMTK-2</strain>
    </source>
</reference>
<dbReference type="InterPro" id="IPR011059">
    <property type="entry name" value="Metal-dep_hydrolase_composite"/>
</dbReference>
<dbReference type="Gene3D" id="3.20.20.140">
    <property type="entry name" value="Metal-dependent hydrolases"/>
    <property type="match status" value="1"/>
</dbReference>
<name>A0A0P6XEX5_9CHLR</name>
<dbReference type="InterPro" id="IPR032466">
    <property type="entry name" value="Metal_Hydrolase"/>
</dbReference>
<dbReference type="GO" id="GO:0016810">
    <property type="term" value="F:hydrolase activity, acting on carbon-nitrogen (but not peptide) bonds"/>
    <property type="evidence" value="ECO:0007669"/>
    <property type="project" value="InterPro"/>
</dbReference>
<evidence type="ECO:0000259" key="1">
    <source>
        <dbReference type="Pfam" id="PF07969"/>
    </source>
</evidence>
<dbReference type="Gene3D" id="3.10.310.70">
    <property type="match status" value="1"/>
</dbReference>
<organism evidence="2 3">
    <name type="scientific">Leptolinea tardivitalis</name>
    <dbReference type="NCBI Taxonomy" id="229920"/>
    <lineage>
        <taxon>Bacteria</taxon>
        <taxon>Bacillati</taxon>
        <taxon>Chloroflexota</taxon>
        <taxon>Anaerolineae</taxon>
        <taxon>Anaerolineales</taxon>
        <taxon>Anaerolineaceae</taxon>
        <taxon>Leptolinea</taxon>
    </lineage>
</organism>
<comment type="caution">
    <text evidence="2">The sequence shown here is derived from an EMBL/GenBank/DDBJ whole genome shotgun (WGS) entry which is preliminary data.</text>
</comment>
<dbReference type="PANTHER" id="PTHR22642">
    <property type="entry name" value="IMIDAZOLONEPROPIONASE"/>
    <property type="match status" value="1"/>
</dbReference>